<keyword evidence="2" id="KW-1185">Reference proteome</keyword>
<protein>
    <submittedName>
        <fullName evidence="1">Uncharacterized protein</fullName>
    </submittedName>
</protein>
<name>A0A5B7FHQ1_PORTR</name>
<gene>
    <name evidence="1" type="ORF">E2C01_038720</name>
</gene>
<proteinExistence type="predicted"/>
<comment type="caution">
    <text evidence="1">The sequence shown here is derived from an EMBL/GenBank/DDBJ whole genome shotgun (WGS) entry which is preliminary data.</text>
</comment>
<accession>A0A5B7FHQ1</accession>
<dbReference type="AlphaFoldDB" id="A0A5B7FHQ1"/>
<sequence length="73" mass="8194">MQSDPELKTQLPIWLSNTVPGAHSNFALLVAYLLPPTHLWDLAPCHLGHISAGRWLQVGGRWWVALVRGELEK</sequence>
<organism evidence="1 2">
    <name type="scientific">Portunus trituberculatus</name>
    <name type="common">Swimming crab</name>
    <name type="synonym">Neptunus trituberculatus</name>
    <dbReference type="NCBI Taxonomy" id="210409"/>
    <lineage>
        <taxon>Eukaryota</taxon>
        <taxon>Metazoa</taxon>
        <taxon>Ecdysozoa</taxon>
        <taxon>Arthropoda</taxon>
        <taxon>Crustacea</taxon>
        <taxon>Multicrustacea</taxon>
        <taxon>Malacostraca</taxon>
        <taxon>Eumalacostraca</taxon>
        <taxon>Eucarida</taxon>
        <taxon>Decapoda</taxon>
        <taxon>Pleocyemata</taxon>
        <taxon>Brachyura</taxon>
        <taxon>Eubrachyura</taxon>
        <taxon>Portunoidea</taxon>
        <taxon>Portunidae</taxon>
        <taxon>Portuninae</taxon>
        <taxon>Portunus</taxon>
    </lineage>
</organism>
<evidence type="ECO:0000313" key="1">
    <source>
        <dbReference type="EMBL" id="MPC45037.1"/>
    </source>
</evidence>
<dbReference type="EMBL" id="VSRR010006542">
    <property type="protein sequence ID" value="MPC45037.1"/>
    <property type="molecule type" value="Genomic_DNA"/>
</dbReference>
<reference evidence="1 2" key="1">
    <citation type="submission" date="2019-05" db="EMBL/GenBank/DDBJ databases">
        <title>Another draft genome of Portunus trituberculatus and its Hox gene families provides insights of decapod evolution.</title>
        <authorList>
            <person name="Jeong J.-H."/>
            <person name="Song I."/>
            <person name="Kim S."/>
            <person name="Choi T."/>
            <person name="Kim D."/>
            <person name="Ryu S."/>
            <person name="Kim W."/>
        </authorList>
    </citation>
    <scope>NUCLEOTIDE SEQUENCE [LARGE SCALE GENOMIC DNA]</scope>
    <source>
        <tissue evidence="1">Muscle</tissue>
    </source>
</reference>
<dbReference type="Proteomes" id="UP000324222">
    <property type="component" value="Unassembled WGS sequence"/>
</dbReference>
<evidence type="ECO:0000313" key="2">
    <source>
        <dbReference type="Proteomes" id="UP000324222"/>
    </source>
</evidence>